<evidence type="ECO:0000256" key="7">
    <source>
        <dbReference type="ARBA" id="ARBA00023180"/>
    </source>
</evidence>
<accession>A0A9P1E4C4</accession>
<dbReference type="Pfam" id="PF14541">
    <property type="entry name" value="TAXi_C"/>
    <property type="match status" value="1"/>
</dbReference>
<dbReference type="GO" id="GO:0004190">
    <property type="term" value="F:aspartic-type endopeptidase activity"/>
    <property type="evidence" value="ECO:0007669"/>
    <property type="project" value="UniProtKB-KW"/>
</dbReference>
<dbReference type="EMBL" id="CAMAPE010000010">
    <property type="protein sequence ID" value="CAH9077631.1"/>
    <property type="molecule type" value="Genomic_DNA"/>
</dbReference>
<dbReference type="InterPro" id="IPR034161">
    <property type="entry name" value="Pepsin-like_plant"/>
</dbReference>
<dbReference type="InterPro" id="IPR051708">
    <property type="entry name" value="Plant_Aspart_Prot_A1"/>
</dbReference>
<dbReference type="Gene3D" id="2.40.70.10">
    <property type="entry name" value="Acid Proteases"/>
    <property type="match status" value="2"/>
</dbReference>
<keyword evidence="10" id="KW-1185">Reference proteome</keyword>
<dbReference type="FunFam" id="2.40.70.10:FF:000031">
    <property type="entry name" value="Aspartyl protease AED1"/>
    <property type="match status" value="1"/>
</dbReference>
<name>A0A9P1E4C4_CUSEU</name>
<proteinExistence type="inferred from homology"/>
<reference evidence="9" key="1">
    <citation type="submission" date="2022-07" db="EMBL/GenBank/DDBJ databases">
        <authorList>
            <person name="Macas J."/>
            <person name="Novak P."/>
            <person name="Neumann P."/>
        </authorList>
    </citation>
    <scope>NUCLEOTIDE SEQUENCE</scope>
</reference>
<comment type="caution">
    <text evidence="9">The sequence shown here is derived from an EMBL/GenBank/DDBJ whole genome shotgun (WGS) entry which is preliminary data.</text>
</comment>
<evidence type="ECO:0000256" key="6">
    <source>
        <dbReference type="ARBA" id="ARBA00022801"/>
    </source>
</evidence>
<dbReference type="PROSITE" id="PS00141">
    <property type="entry name" value="ASP_PROTEASE"/>
    <property type="match status" value="1"/>
</dbReference>
<dbReference type="FunFam" id="2.40.70.10:FF:000050">
    <property type="entry name" value="Aspartic proteinase CDR1"/>
    <property type="match status" value="1"/>
</dbReference>
<keyword evidence="7" id="KW-0325">Glycoprotein</keyword>
<evidence type="ECO:0000256" key="5">
    <source>
        <dbReference type="ARBA" id="ARBA00022750"/>
    </source>
</evidence>
<dbReference type="Proteomes" id="UP001152484">
    <property type="component" value="Unassembled WGS sequence"/>
</dbReference>
<comment type="similarity">
    <text evidence="2">Belongs to the peptidase A1 family.</text>
</comment>
<protein>
    <recommendedName>
        <fullName evidence="8">Peptidase A1 domain-containing protein</fullName>
    </recommendedName>
</protein>
<dbReference type="PANTHER" id="PTHR47967">
    <property type="entry name" value="OS07G0603500 PROTEIN-RELATED"/>
    <property type="match status" value="1"/>
</dbReference>
<dbReference type="AlphaFoldDB" id="A0A9P1E4C4"/>
<keyword evidence="3" id="KW-0964">Secreted</keyword>
<comment type="subcellular location">
    <subcellularLocation>
        <location evidence="1">Secreted</location>
    </subcellularLocation>
</comment>
<evidence type="ECO:0000256" key="1">
    <source>
        <dbReference type="ARBA" id="ARBA00004613"/>
    </source>
</evidence>
<dbReference type="InterPro" id="IPR032799">
    <property type="entry name" value="TAXi_C"/>
</dbReference>
<keyword evidence="4" id="KW-0645">Protease</keyword>
<dbReference type="GO" id="GO:0005576">
    <property type="term" value="C:extracellular region"/>
    <property type="evidence" value="ECO:0007669"/>
    <property type="project" value="UniProtKB-SubCell"/>
</dbReference>
<dbReference type="PANTHER" id="PTHR47967:SF128">
    <property type="entry name" value="ASPARTIC PROTEINASE CDR1-LIKE"/>
    <property type="match status" value="1"/>
</dbReference>
<sequence length="439" mass="47077">MTASKYTLSLSTFLKILSLFTFLSAEFINGLTLELIHPHSPFNPLRDPSKTRFDWIREAYHHTRSRAAAIQSRGGDISKFKTDIKLAGGGYVMKYSIGTPPFETYGIADTGSDVTWTQCQPCISCYQQETAVFNPGNSQSYRTVTCDASECSLVEVAGCSEDNTCQYKVSYGDRSQTSGDLAVDTLTIGGASFDNVVFGCGNQNNGTFSKAASGIIGLGSSQVSIIKQLDPLICGKFAYCLSSKPDSPSHISFGAEAIVTGPNAVTTPIIKAVDQPSFYWLSLESISIGAKTFQVSKSTTTSDESSEGTTVVGNIIIDSGTTLTMIPSDLFTSLVTALKGSIRAAPLEDPEGEYGLCYSTRESFEVPEIVVRFTGGADVKLSPKGTFVEVGEGVSCLTIIPDTDIGISIFGNLSEIDYLFGYDLEEQTVTFKPSDCSTF</sequence>
<dbReference type="Pfam" id="PF14543">
    <property type="entry name" value="TAXi_N"/>
    <property type="match status" value="1"/>
</dbReference>
<dbReference type="InterPro" id="IPR021109">
    <property type="entry name" value="Peptidase_aspartic_dom_sf"/>
</dbReference>
<organism evidence="9 10">
    <name type="scientific">Cuscuta europaea</name>
    <name type="common">European dodder</name>
    <dbReference type="NCBI Taxonomy" id="41803"/>
    <lineage>
        <taxon>Eukaryota</taxon>
        <taxon>Viridiplantae</taxon>
        <taxon>Streptophyta</taxon>
        <taxon>Embryophyta</taxon>
        <taxon>Tracheophyta</taxon>
        <taxon>Spermatophyta</taxon>
        <taxon>Magnoliopsida</taxon>
        <taxon>eudicotyledons</taxon>
        <taxon>Gunneridae</taxon>
        <taxon>Pentapetalae</taxon>
        <taxon>asterids</taxon>
        <taxon>lamiids</taxon>
        <taxon>Solanales</taxon>
        <taxon>Convolvulaceae</taxon>
        <taxon>Cuscuteae</taxon>
        <taxon>Cuscuta</taxon>
        <taxon>Cuscuta subgen. Cuscuta</taxon>
    </lineage>
</organism>
<evidence type="ECO:0000256" key="3">
    <source>
        <dbReference type="ARBA" id="ARBA00022525"/>
    </source>
</evidence>
<dbReference type="InterPro" id="IPR001969">
    <property type="entry name" value="Aspartic_peptidase_AS"/>
</dbReference>
<dbReference type="SUPFAM" id="SSF50630">
    <property type="entry name" value="Acid proteases"/>
    <property type="match status" value="1"/>
</dbReference>
<dbReference type="InterPro" id="IPR033121">
    <property type="entry name" value="PEPTIDASE_A1"/>
</dbReference>
<dbReference type="OrthoDB" id="2747330at2759"/>
<evidence type="ECO:0000256" key="4">
    <source>
        <dbReference type="ARBA" id="ARBA00022670"/>
    </source>
</evidence>
<dbReference type="CDD" id="cd05476">
    <property type="entry name" value="pepsin_A_like_plant"/>
    <property type="match status" value="1"/>
</dbReference>
<keyword evidence="6" id="KW-0378">Hydrolase</keyword>
<dbReference type="GO" id="GO:0006508">
    <property type="term" value="P:proteolysis"/>
    <property type="evidence" value="ECO:0007669"/>
    <property type="project" value="UniProtKB-KW"/>
</dbReference>
<evidence type="ECO:0000313" key="10">
    <source>
        <dbReference type="Proteomes" id="UP001152484"/>
    </source>
</evidence>
<keyword evidence="5" id="KW-0064">Aspartyl protease</keyword>
<dbReference type="PROSITE" id="PS51767">
    <property type="entry name" value="PEPTIDASE_A1"/>
    <property type="match status" value="1"/>
</dbReference>
<evidence type="ECO:0000259" key="8">
    <source>
        <dbReference type="PROSITE" id="PS51767"/>
    </source>
</evidence>
<evidence type="ECO:0000256" key="2">
    <source>
        <dbReference type="ARBA" id="ARBA00007447"/>
    </source>
</evidence>
<gene>
    <name evidence="9" type="ORF">CEURO_LOCUS6388</name>
</gene>
<feature type="domain" description="Peptidase A1" evidence="8">
    <location>
        <begin position="91"/>
        <end position="432"/>
    </location>
</feature>
<dbReference type="InterPro" id="IPR032861">
    <property type="entry name" value="TAXi_N"/>
</dbReference>
<evidence type="ECO:0000313" key="9">
    <source>
        <dbReference type="EMBL" id="CAH9077631.1"/>
    </source>
</evidence>